<feature type="compositionally biased region" description="Basic and acidic residues" evidence="3">
    <location>
        <begin position="366"/>
        <end position="381"/>
    </location>
</feature>
<feature type="compositionally biased region" description="Acidic residues" evidence="3">
    <location>
        <begin position="426"/>
        <end position="436"/>
    </location>
</feature>
<feature type="compositionally biased region" description="Basic and acidic residues" evidence="3">
    <location>
        <begin position="631"/>
        <end position="645"/>
    </location>
</feature>
<gene>
    <name evidence="6" type="primary">LOC103544891</name>
</gene>
<feature type="compositionally biased region" description="Acidic residues" evidence="3">
    <location>
        <begin position="574"/>
        <end position="584"/>
    </location>
</feature>
<keyword evidence="5" id="KW-1185">Reference proteome</keyword>
<dbReference type="GeneID" id="103544891"/>
<feature type="coiled-coil region" evidence="2">
    <location>
        <begin position="93"/>
        <end position="120"/>
    </location>
</feature>
<feature type="compositionally biased region" description="Acidic residues" evidence="3">
    <location>
        <begin position="352"/>
        <end position="362"/>
    </location>
</feature>
<evidence type="ECO:0000256" key="1">
    <source>
        <dbReference type="ARBA" id="ARBA00038417"/>
    </source>
</evidence>
<protein>
    <submittedName>
        <fullName evidence="6">NBPF family member NBPF7</fullName>
    </submittedName>
</protein>
<feature type="domain" description="Olduvai" evidence="4">
    <location>
        <begin position="406"/>
        <end position="496"/>
    </location>
</feature>
<dbReference type="PANTHER" id="PTHR14199:SF29">
    <property type="entry name" value="NEUROBLASTOMA BREAKPOINT FAMILY MEMBER 4-RELATED"/>
    <property type="match status" value="1"/>
</dbReference>
<feature type="region of interest" description="Disordered" evidence="3">
    <location>
        <begin position="160"/>
        <end position="645"/>
    </location>
</feature>
<dbReference type="SMART" id="SM01148">
    <property type="entry name" value="DUF1220"/>
    <property type="match status" value="6"/>
</dbReference>
<feature type="compositionally biased region" description="Basic and acidic residues" evidence="3">
    <location>
        <begin position="514"/>
        <end position="529"/>
    </location>
</feature>
<feature type="compositionally biased region" description="Basic and acidic residues" evidence="3">
    <location>
        <begin position="440"/>
        <end position="455"/>
    </location>
</feature>
<dbReference type="InterPro" id="IPR055306">
    <property type="entry name" value="NBPF"/>
</dbReference>
<feature type="compositionally biased region" description="Basic and acidic residues" evidence="3">
    <location>
        <begin position="588"/>
        <end position="603"/>
    </location>
</feature>
<feature type="compositionally biased region" description="Basic and acidic residues" evidence="3">
    <location>
        <begin position="292"/>
        <end position="307"/>
    </location>
</feature>
<sequence>MAVSLGPVSDPGAEMTLLEINQELQSQLEQSKQDFRDLKQKFLVSESTAYILANQLQKYKSGACKDIIESVLGEKLQFQEGKPTEKSTLAEKLKKYDVLIQDQARELAQLRQTIEKGREVSVLLKQHLRNLLTHDDPTNFQGQGFQERLAEGRRLVKRLARKLSPENHAEEENKEEKASMDPSLSTELQEKESVNEALKGSVDEGPVTSSSHQYPSGSHEPPSTNVFLSEEHEDFSALVAATEYSHQQEKKAPTGLPETQKDQKDEERDEPTAPSWELQEEEEMDDACQDSLDEKYLALSSHHDLSDSCHPPDSPTIPSDEHEICSRLDGAQTQKDQKDEDRDEPTAPSWELQEEEEMDDACQDSLDEKYLALSSHHDLSDSCHPPDSPTIPSDEHEICSRLDGAQTQKDQKDEDRDEPTAPSWELQEEEEMDDACQDSLDEKYLALSSHHDLSDSCHPPDSPTIPSDEHEICSRLDGAQTQKDQKDEDRDEPTAPSWELQEEEEMDDACQDSLDEKYLALSSHHDLSDSCHPPDSPTIPSDEHEICSRLDGAQTQKDQKDEDRDEPTAPSWELQEEEEMDDACQDSLDEKYLALSSHHDLSDSCHPPDSPTIPSDEHEICSRLDGAQTQKDQKDEDRDEPTAPR</sequence>
<dbReference type="InterPro" id="IPR010630">
    <property type="entry name" value="Olduvai_dom"/>
</dbReference>
<dbReference type="PANTHER" id="PTHR14199">
    <property type="entry name" value="NEUROBLASTOMA BREAKPOINT FAMILY MEMBER 6-LIKE PROTEIN"/>
    <property type="match status" value="1"/>
</dbReference>
<dbReference type="PROSITE" id="PS51316">
    <property type="entry name" value="ODV"/>
    <property type="match status" value="3"/>
</dbReference>
<keyword evidence="2" id="KW-0175">Coiled coil</keyword>
<feature type="domain" description="Olduvai" evidence="4">
    <location>
        <begin position="554"/>
        <end position="644"/>
    </location>
</feature>
<reference evidence="6" key="1">
    <citation type="submission" date="2025-08" db="UniProtKB">
        <authorList>
            <consortium name="RefSeq"/>
        </authorList>
    </citation>
    <scope>IDENTIFICATION</scope>
    <source>
        <tissue evidence="6">Blood</tissue>
    </source>
</reference>
<organism evidence="5 6">
    <name type="scientific">Equus przewalskii</name>
    <name type="common">Przewalski's horse</name>
    <name type="synonym">Equus caballus przewalskii</name>
    <dbReference type="NCBI Taxonomy" id="9798"/>
    <lineage>
        <taxon>Eukaryota</taxon>
        <taxon>Metazoa</taxon>
        <taxon>Chordata</taxon>
        <taxon>Craniata</taxon>
        <taxon>Vertebrata</taxon>
        <taxon>Euteleostomi</taxon>
        <taxon>Mammalia</taxon>
        <taxon>Eutheria</taxon>
        <taxon>Laurasiatheria</taxon>
        <taxon>Perissodactyla</taxon>
        <taxon>Equidae</taxon>
        <taxon>Equus</taxon>
    </lineage>
</organism>
<feature type="compositionally biased region" description="Acidic residues" evidence="3">
    <location>
        <begin position="278"/>
        <end position="288"/>
    </location>
</feature>
<evidence type="ECO:0000256" key="2">
    <source>
        <dbReference type="SAM" id="Coils"/>
    </source>
</evidence>
<dbReference type="Pfam" id="PF06758">
    <property type="entry name" value="Olduvai"/>
    <property type="match status" value="5"/>
</dbReference>
<evidence type="ECO:0000259" key="4">
    <source>
        <dbReference type="PROSITE" id="PS51316"/>
    </source>
</evidence>
<evidence type="ECO:0000256" key="3">
    <source>
        <dbReference type="SAM" id="MobiDB-lite"/>
    </source>
</evidence>
<feature type="compositionally biased region" description="Polar residues" evidence="3">
    <location>
        <begin position="207"/>
        <end position="227"/>
    </location>
</feature>
<proteinExistence type="inferred from homology"/>
<feature type="compositionally biased region" description="Basic and acidic residues" evidence="3">
    <location>
        <begin position="163"/>
        <end position="179"/>
    </location>
</feature>
<feature type="domain" description="Olduvai" evidence="4">
    <location>
        <begin position="258"/>
        <end position="348"/>
    </location>
</feature>
<evidence type="ECO:0000313" key="6">
    <source>
        <dbReference type="RefSeq" id="XP_070483086.1"/>
    </source>
</evidence>
<dbReference type="Proteomes" id="UP001652662">
    <property type="component" value="Chromosome 7"/>
</dbReference>
<name>A0ABM4Q0W5_EQUPR</name>
<feature type="compositionally biased region" description="Acidic residues" evidence="3">
    <location>
        <begin position="500"/>
        <end position="510"/>
    </location>
</feature>
<comment type="similarity">
    <text evidence="1">Belongs to the NBPF family.</text>
</comment>
<dbReference type="RefSeq" id="XP_070483086.1">
    <property type="nucleotide sequence ID" value="XM_070626985.1"/>
</dbReference>
<evidence type="ECO:0000313" key="5">
    <source>
        <dbReference type="Proteomes" id="UP001652662"/>
    </source>
</evidence>
<accession>A0ABM4Q0W5</accession>